<evidence type="ECO:0000313" key="1">
    <source>
        <dbReference type="EMBL" id="KAJ8305466.1"/>
    </source>
</evidence>
<accession>A0ABQ9EJM7</accession>
<dbReference type="Proteomes" id="UP001217089">
    <property type="component" value="Unassembled WGS sequence"/>
</dbReference>
<dbReference type="EMBL" id="JARBDR010000813">
    <property type="protein sequence ID" value="KAJ8305466.1"/>
    <property type="molecule type" value="Genomic_DNA"/>
</dbReference>
<sequence length="147" mass="16702">MQCSIIRPRSSTRSIPELFVTRIKNAGKDTNSEDSLEPFIRSGIRLLDVNPKQSKQYLEPQDSKSACIVRLSQSDDNLTLERVQRLNSEKSSTLAGCPLISKGDSFTFKEGSKRGWNNKRSPFSRERDLSCKSPSLKARFIFHHLDL</sequence>
<keyword evidence="2" id="KW-1185">Reference proteome</keyword>
<organism evidence="1 2">
    <name type="scientific">Tegillarca granosa</name>
    <name type="common">Malaysian cockle</name>
    <name type="synonym">Anadara granosa</name>
    <dbReference type="NCBI Taxonomy" id="220873"/>
    <lineage>
        <taxon>Eukaryota</taxon>
        <taxon>Metazoa</taxon>
        <taxon>Spiralia</taxon>
        <taxon>Lophotrochozoa</taxon>
        <taxon>Mollusca</taxon>
        <taxon>Bivalvia</taxon>
        <taxon>Autobranchia</taxon>
        <taxon>Pteriomorphia</taxon>
        <taxon>Arcoida</taxon>
        <taxon>Arcoidea</taxon>
        <taxon>Arcidae</taxon>
        <taxon>Tegillarca</taxon>
    </lineage>
</organism>
<protein>
    <submittedName>
        <fullName evidence="1">Uncharacterized protein</fullName>
    </submittedName>
</protein>
<proteinExistence type="predicted"/>
<evidence type="ECO:0000313" key="2">
    <source>
        <dbReference type="Proteomes" id="UP001217089"/>
    </source>
</evidence>
<comment type="caution">
    <text evidence="1">The sequence shown here is derived from an EMBL/GenBank/DDBJ whole genome shotgun (WGS) entry which is preliminary data.</text>
</comment>
<gene>
    <name evidence="1" type="ORF">KUTeg_016011</name>
</gene>
<name>A0ABQ9EJM7_TEGGR</name>
<reference evidence="1 2" key="1">
    <citation type="submission" date="2022-12" db="EMBL/GenBank/DDBJ databases">
        <title>Chromosome-level genome of Tegillarca granosa.</title>
        <authorList>
            <person name="Kim J."/>
        </authorList>
    </citation>
    <scope>NUCLEOTIDE SEQUENCE [LARGE SCALE GENOMIC DNA]</scope>
    <source>
        <strain evidence="1">Teg-2019</strain>
        <tissue evidence="1">Adductor muscle</tissue>
    </source>
</reference>